<name>A0A373FKZ4_COMTE</name>
<dbReference type="InterPro" id="IPR051396">
    <property type="entry name" value="Bact_Antivir_Def_Nuclease"/>
</dbReference>
<evidence type="ECO:0000259" key="1">
    <source>
        <dbReference type="Pfam" id="PF13175"/>
    </source>
</evidence>
<dbReference type="AlphaFoldDB" id="A0A373FKZ4"/>
<reference evidence="2 3" key="1">
    <citation type="submission" date="2018-08" db="EMBL/GenBank/DDBJ databases">
        <title>Comamonas testosteroni strain SWCO2.</title>
        <authorList>
            <person name="Jiang N."/>
            <person name="Zhang X.Z."/>
        </authorList>
    </citation>
    <scope>NUCLEOTIDE SEQUENCE [LARGE SCALE GENOMIC DNA]</scope>
    <source>
        <strain evidence="2 3">SWCO2</strain>
    </source>
</reference>
<keyword evidence="3" id="KW-1185">Reference proteome</keyword>
<proteinExistence type="predicted"/>
<feature type="domain" description="Endonuclease GajA/Old nuclease/RecF-like AAA" evidence="1">
    <location>
        <begin position="1"/>
        <end position="353"/>
    </location>
</feature>
<dbReference type="EMBL" id="QURR01000013">
    <property type="protein sequence ID" value="RGE44851.1"/>
    <property type="molecule type" value="Genomic_DNA"/>
</dbReference>
<dbReference type="InterPro" id="IPR027417">
    <property type="entry name" value="P-loop_NTPase"/>
</dbReference>
<dbReference type="SUPFAM" id="SSF52540">
    <property type="entry name" value="P-loop containing nucleoside triphosphate hydrolases"/>
    <property type="match status" value="1"/>
</dbReference>
<evidence type="ECO:0000313" key="3">
    <source>
        <dbReference type="Proteomes" id="UP000261948"/>
    </source>
</evidence>
<comment type="caution">
    <text evidence="2">The sequence shown here is derived from an EMBL/GenBank/DDBJ whole genome shotgun (WGS) entry which is preliminary data.</text>
</comment>
<dbReference type="PANTHER" id="PTHR43581">
    <property type="entry name" value="ATP/GTP PHOSPHATASE"/>
    <property type="match status" value="1"/>
</dbReference>
<dbReference type="PANTHER" id="PTHR43581:SF4">
    <property type="entry name" value="ATP_GTP PHOSPHATASE"/>
    <property type="match status" value="1"/>
</dbReference>
<evidence type="ECO:0000313" key="2">
    <source>
        <dbReference type="EMBL" id="RGE44851.1"/>
    </source>
</evidence>
<protein>
    <recommendedName>
        <fullName evidence="1">Endonuclease GajA/Old nuclease/RecF-like AAA domain-containing protein</fullName>
    </recommendedName>
</protein>
<dbReference type="Pfam" id="PF13175">
    <property type="entry name" value="AAA_15"/>
    <property type="match status" value="1"/>
</dbReference>
<dbReference type="InterPro" id="IPR041685">
    <property type="entry name" value="AAA_GajA/Old/RecF-like"/>
</dbReference>
<sequence length="635" mass="73020">MIIGLALKNYKTYKNLHYIPISYGSSFSAFLGPNGVGKTSIFEALDRFFYGGDWVINNESKRNQDDAFISPLFLIPIDKIHLQKKDKKIAALISNYLWNTDVLAHTPFIKKFKESIEGLKNLSINSETHYLIFIGVMHKTNEIHIPYFGNDIDKLLDNEIDISKNDLDEFLKRIKSYYRYIYLPAEADSLDFTRMESFYVQKLLDEDIKKKIQDSISKESIKEINDKLKAFIDEINASLEKYTYKGKKKDQLTINDLIDRVFAAYFGIKVLHKKGVGSETIIKDLSSGEKKQALIDLSYALLSRSQQRDYQVVLAIDEPDASMHVAACHDQFEKIANIPMLCEPAPQVLINTHWYGFLPIIRSGNIHSLSNTASGIEFYSFNLENFREKINQSVKNTSGKYPKEIELKSYQDMIQSVVVSMLRDKAYNWIFCEGLSDKIYLEHYLSDLVSAKNLRIVPLGGFKQVRRVYEYLSGPLSDKEAGFKGKAICLVDSDAQAEHVLLQKGIKNLFFKRIVRIESESSINIVDIDSQHVSPAEIEFSLREEVLIDLINATNLHNEMQNFSVLKDIFLRTTLQYGSSNLLDFLNLNIKDKKTLTEDFFDKGENKISFAKNYIKCDLGKNFEPYWISAVRKLF</sequence>
<dbReference type="OrthoDB" id="3322489at2"/>
<dbReference type="Gene3D" id="3.40.50.300">
    <property type="entry name" value="P-loop containing nucleotide triphosphate hydrolases"/>
    <property type="match status" value="1"/>
</dbReference>
<gene>
    <name evidence="2" type="ORF">DZC30_12235</name>
</gene>
<accession>A0A373FKZ4</accession>
<organism evidence="2 3">
    <name type="scientific">Comamonas testosteroni</name>
    <name type="common">Pseudomonas testosteroni</name>
    <dbReference type="NCBI Taxonomy" id="285"/>
    <lineage>
        <taxon>Bacteria</taxon>
        <taxon>Pseudomonadati</taxon>
        <taxon>Pseudomonadota</taxon>
        <taxon>Betaproteobacteria</taxon>
        <taxon>Burkholderiales</taxon>
        <taxon>Comamonadaceae</taxon>
        <taxon>Comamonas</taxon>
    </lineage>
</organism>
<dbReference type="Proteomes" id="UP000261948">
    <property type="component" value="Unassembled WGS sequence"/>
</dbReference>